<dbReference type="EMBL" id="CP054139">
    <property type="protein sequence ID" value="QKJ29943.1"/>
    <property type="molecule type" value="Genomic_DNA"/>
</dbReference>
<dbReference type="Pfam" id="PF13628">
    <property type="entry name" value="DUF4142"/>
    <property type="match status" value="1"/>
</dbReference>
<dbReference type="AlphaFoldDB" id="A0A7D4PTS7"/>
<dbReference type="PROSITE" id="PS51257">
    <property type="entry name" value="PROKAR_LIPOPROTEIN"/>
    <property type="match status" value="1"/>
</dbReference>
<dbReference type="PANTHER" id="PTHR38593">
    <property type="entry name" value="BLR2558 PROTEIN"/>
    <property type="match status" value="1"/>
</dbReference>
<dbReference type="Gene3D" id="1.20.1260.10">
    <property type="match status" value="1"/>
</dbReference>
<feature type="domain" description="DUF4142" evidence="1">
    <location>
        <begin position="42"/>
        <end position="173"/>
    </location>
</feature>
<dbReference type="KEGG" id="mmab:HQ865_09310"/>
<sequence length="178" mass="19452">MKKTTPLFLLPIVLVTIASCTGDNKRAKNFNNKTLVDGQALGFIKKASEAGLAEIKASAIAETLSKNPRVVKFAKMMVEDHTEAGKQLADLADNKLVDKVDTISVAHQKTIDSIARLSGQNFDKAYMGMMVKDHTLAVDLFQETTHNKNNAVQQFAKKTLPTIKMHLDSARAIEAGLK</sequence>
<accession>A0A7D4PTS7</accession>
<evidence type="ECO:0000259" key="1">
    <source>
        <dbReference type="Pfam" id="PF13628"/>
    </source>
</evidence>
<reference evidence="2 3" key="1">
    <citation type="submission" date="2020-05" db="EMBL/GenBank/DDBJ databases">
        <title>Mucilaginibacter mali sp. nov.</title>
        <authorList>
            <person name="Kim H.S."/>
            <person name="Lee K.C."/>
            <person name="Suh M.K."/>
            <person name="Kim J.-S."/>
            <person name="Han K.-I."/>
            <person name="Eom M.K."/>
            <person name="Shin Y.K."/>
            <person name="Lee J.-S."/>
        </authorList>
    </citation>
    <scope>NUCLEOTIDE SEQUENCE [LARGE SCALE GENOMIC DNA]</scope>
    <source>
        <strain evidence="2 3">G2-14</strain>
    </source>
</reference>
<evidence type="ECO:0000313" key="2">
    <source>
        <dbReference type="EMBL" id="QKJ29943.1"/>
    </source>
</evidence>
<dbReference type="PANTHER" id="PTHR38593:SF1">
    <property type="entry name" value="BLR2558 PROTEIN"/>
    <property type="match status" value="1"/>
</dbReference>
<name>A0A7D4PTS7_9SPHI</name>
<gene>
    <name evidence="2" type="ORF">HQ865_09310</name>
</gene>
<keyword evidence="3" id="KW-1185">Reference proteome</keyword>
<dbReference type="RefSeq" id="WP_173414633.1">
    <property type="nucleotide sequence ID" value="NZ_CP054139.1"/>
</dbReference>
<proteinExistence type="predicted"/>
<dbReference type="Proteomes" id="UP000505355">
    <property type="component" value="Chromosome"/>
</dbReference>
<organism evidence="2 3">
    <name type="scientific">Mucilaginibacter mali</name>
    <dbReference type="NCBI Taxonomy" id="2740462"/>
    <lineage>
        <taxon>Bacteria</taxon>
        <taxon>Pseudomonadati</taxon>
        <taxon>Bacteroidota</taxon>
        <taxon>Sphingobacteriia</taxon>
        <taxon>Sphingobacteriales</taxon>
        <taxon>Sphingobacteriaceae</taxon>
        <taxon>Mucilaginibacter</taxon>
    </lineage>
</organism>
<evidence type="ECO:0000313" key="3">
    <source>
        <dbReference type="Proteomes" id="UP000505355"/>
    </source>
</evidence>
<dbReference type="InterPro" id="IPR025419">
    <property type="entry name" value="DUF4142"/>
</dbReference>
<protein>
    <submittedName>
        <fullName evidence="2">DUF4142 domain-containing protein</fullName>
    </submittedName>
</protein>
<dbReference type="InterPro" id="IPR012347">
    <property type="entry name" value="Ferritin-like"/>
</dbReference>